<comment type="catalytic activity">
    <reaction evidence="1">
        <text>L-cysteine + L-glutamate + ATP = gamma-L-glutamyl-L-cysteine + ADP + phosphate + H(+)</text>
        <dbReference type="Rhea" id="RHEA:13285"/>
        <dbReference type="ChEBI" id="CHEBI:15378"/>
        <dbReference type="ChEBI" id="CHEBI:29985"/>
        <dbReference type="ChEBI" id="CHEBI:30616"/>
        <dbReference type="ChEBI" id="CHEBI:35235"/>
        <dbReference type="ChEBI" id="CHEBI:43474"/>
        <dbReference type="ChEBI" id="CHEBI:58173"/>
        <dbReference type="ChEBI" id="CHEBI:456216"/>
        <dbReference type="EC" id="6.3.2.2"/>
    </reaction>
</comment>
<dbReference type="PANTHER" id="PTHR36510:SF3">
    <property type="entry name" value="CONSERVED PROTEIN"/>
    <property type="match status" value="1"/>
</dbReference>
<dbReference type="AlphaFoldDB" id="A0A1R4GI37"/>
<evidence type="ECO:0000256" key="1">
    <source>
        <dbReference type="ARBA" id="ARBA00048819"/>
    </source>
</evidence>
<reference evidence="2 3" key="1">
    <citation type="submission" date="2017-02" db="EMBL/GenBank/DDBJ databases">
        <authorList>
            <person name="Peterson S.W."/>
        </authorList>
    </citation>
    <scope>NUCLEOTIDE SEQUENCE [LARGE SCALE GENOMIC DNA]</scope>
    <source>
        <strain evidence="2 3">B Ar 00.02</strain>
    </source>
</reference>
<sequence>MPQYAQAMGAEVRKKTFTRAQRTRYRERLNENLETFEDFLSNGHFAASGTIGVELELNLANEDFTPAMRNTQVLESIADEAFQTEIGAFNIELNHPALDVSGRGLRELEEGLRAQLNHADARADEVGADLLMTGILPTLRPEQLQDPDWMSTGKRYAALNTSVLQARGEDVLIDISGQERLRFYAPTIAPEAACTSVQLHVQLSPAEFAPAWNAAQIIAGPQIALAANSPVFLERVLWHETRIELFKQSIDTRAPEMRAQGVRPRVWFGDRWITSIFDLFEENVRYFPALLPELAGRRPQKTKAGAPYLHELRLHNGTVYRWNRPIYDPGVEIPNLRLENRLLPAGPSVLDTVANAAFFFGLVRRLRTSQRPLWSRMAFGTATENFLACARDGLHATVYWPGVGEIPVSELIVRHLIPLAAEGLADLGVEDAVAARYLDVLRERARTEQNGALWQIQSLERLEERGLDRRHALVEMTRLYWDHMHHSGPVHEWPLP</sequence>
<dbReference type="InterPro" id="IPR014746">
    <property type="entry name" value="Gln_synth/guanido_kin_cat_dom"/>
</dbReference>
<protein>
    <recommendedName>
        <fullName evidence="4">Glutamate--cysteine ligase</fullName>
    </recommendedName>
</protein>
<evidence type="ECO:0000313" key="2">
    <source>
        <dbReference type="EMBL" id="SJM67897.1"/>
    </source>
</evidence>
<dbReference type="InterPro" id="IPR016602">
    <property type="entry name" value="UCP012666"/>
</dbReference>
<dbReference type="SUPFAM" id="SSF55931">
    <property type="entry name" value="Glutamine synthetase/guanido kinase"/>
    <property type="match status" value="1"/>
</dbReference>
<dbReference type="PANTHER" id="PTHR36510">
    <property type="entry name" value="GLUTAMATE--CYSTEINE LIGASE 2-RELATED"/>
    <property type="match status" value="1"/>
</dbReference>
<organism evidence="2 3">
    <name type="scientific">Arthrobacter rhombi</name>
    <dbReference type="NCBI Taxonomy" id="71253"/>
    <lineage>
        <taxon>Bacteria</taxon>
        <taxon>Bacillati</taxon>
        <taxon>Actinomycetota</taxon>
        <taxon>Actinomycetes</taxon>
        <taxon>Micrococcales</taxon>
        <taxon>Micrococcaceae</taxon>
        <taxon>Arthrobacter</taxon>
    </lineage>
</organism>
<dbReference type="InterPro" id="IPR006336">
    <property type="entry name" value="GCS2"/>
</dbReference>
<evidence type="ECO:0000313" key="3">
    <source>
        <dbReference type="Proteomes" id="UP000195913"/>
    </source>
</evidence>
<dbReference type="Proteomes" id="UP000195913">
    <property type="component" value="Unassembled WGS sequence"/>
</dbReference>
<dbReference type="EMBL" id="FUHW01000038">
    <property type="protein sequence ID" value="SJM67897.1"/>
    <property type="molecule type" value="Genomic_DNA"/>
</dbReference>
<gene>
    <name evidence="2" type="ORF">FM101_10675</name>
</gene>
<dbReference type="RefSeq" id="WP_342744383.1">
    <property type="nucleotide sequence ID" value="NZ_FUHW01000038.1"/>
</dbReference>
<dbReference type="PIRSF" id="PIRSF012666">
    <property type="entry name" value="UCP012666"/>
    <property type="match status" value="1"/>
</dbReference>
<keyword evidence="3" id="KW-1185">Reference proteome</keyword>
<proteinExistence type="predicted"/>
<dbReference type="InterPro" id="IPR050141">
    <property type="entry name" value="GCL_type2/YbdK_subfam"/>
</dbReference>
<evidence type="ECO:0008006" key="4">
    <source>
        <dbReference type="Google" id="ProtNLM"/>
    </source>
</evidence>
<dbReference type="Gene3D" id="3.30.590.20">
    <property type="match status" value="1"/>
</dbReference>
<accession>A0A1R4GI37</accession>
<dbReference type="GO" id="GO:0016879">
    <property type="term" value="F:ligase activity, forming carbon-nitrogen bonds"/>
    <property type="evidence" value="ECO:0007669"/>
    <property type="project" value="TreeGrafter"/>
</dbReference>
<name>A0A1R4GI37_9MICC</name>
<dbReference type="Pfam" id="PF04107">
    <property type="entry name" value="GCS2"/>
    <property type="match status" value="1"/>
</dbReference>